<evidence type="ECO:0000256" key="2">
    <source>
        <dbReference type="ARBA" id="ARBA00008186"/>
    </source>
</evidence>
<dbReference type="Gene3D" id="1.10.287.3490">
    <property type="match status" value="1"/>
</dbReference>
<protein>
    <recommendedName>
        <fullName evidence="4">Mediator of RNA polymerase II transcription subunit 11</fullName>
    </recommendedName>
    <alternativeName>
        <fullName evidence="4">Mediator complex subunit 11</fullName>
    </alternativeName>
</protein>
<dbReference type="PANTHER" id="PTHR22890">
    <property type="entry name" value="MEDIATOR OF RNA POLYMERASE II TRANSCRIPTION SUBUNIT 11"/>
    <property type="match status" value="1"/>
</dbReference>
<evidence type="ECO:0000256" key="1">
    <source>
        <dbReference type="ARBA" id="ARBA00004123"/>
    </source>
</evidence>
<proteinExistence type="inferred from homology"/>
<evidence type="ECO:0000313" key="6">
    <source>
        <dbReference type="Proteomes" id="UP000824120"/>
    </source>
</evidence>
<comment type="caution">
    <text evidence="5">The sequence shown here is derived from an EMBL/GenBank/DDBJ whole genome shotgun (WGS) entry which is preliminary data.</text>
</comment>
<accession>A0A9J5Z852</accession>
<keyword evidence="4" id="KW-0010">Activator</keyword>
<keyword evidence="4" id="KW-0805">Transcription regulation</keyword>
<keyword evidence="4" id="KW-0804">Transcription</keyword>
<dbReference type="InterPro" id="IPR019404">
    <property type="entry name" value="Mediator_Med11"/>
</dbReference>
<evidence type="ECO:0000256" key="4">
    <source>
        <dbReference type="RuleBase" id="RU364147"/>
    </source>
</evidence>
<dbReference type="OrthoDB" id="5418434at2759"/>
<evidence type="ECO:0000256" key="3">
    <source>
        <dbReference type="ARBA" id="ARBA00023242"/>
    </source>
</evidence>
<dbReference type="EMBL" id="JACXVP010000004">
    <property type="protein sequence ID" value="KAG5609203.1"/>
    <property type="molecule type" value="Genomic_DNA"/>
</dbReference>
<dbReference type="GO" id="GO:0003712">
    <property type="term" value="F:transcription coregulator activity"/>
    <property type="evidence" value="ECO:0007669"/>
    <property type="project" value="InterPro"/>
</dbReference>
<evidence type="ECO:0000313" key="5">
    <source>
        <dbReference type="EMBL" id="KAG5609203.1"/>
    </source>
</evidence>
<comment type="similarity">
    <text evidence="2 4">Belongs to the Mediator complex subunit 11 family.</text>
</comment>
<comment type="subunit">
    <text evidence="4">Component of the Mediator complex.</text>
</comment>
<keyword evidence="6" id="KW-1185">Reference proteome</keyword>
<comment type="function">
    <text evidence="4">Component of the Mediator complex, a coactivator involved in the regulated transcription of nearly all RNA polymerase II-dependent genes. Mediator functions as a bridge to convey information from gene-specific regulatory proteins to the basal RNA polymerase II transcription machinery. Mediator is recruited to promoters by direct interactions with regulatory proteins and serves as a scaffold for the assembly of a functional pre-initiation complex with RNA polymerase II and the general transcription factors.</text>
</comment>
<dbReference type="GO" id="GO:0006357">
    <property type="term" value="P:regulation of transcription by RNA polymerase II"/>
    <property type="evidence" value="ECO:0007669"/>
    <property type="project" value="InterPro"/>
</dbReference>
<reference evidence="5 6" key="1">
    <citation type="submission" date="2020-09" db="EMBL/GenBank/DDBJ databases">
        <title>De no assembly of potato wild relative species, Solanum commersonii.</title>
        <authorList>
            <person name="Cho K."/>
        </authorList>
    </citation>
    <scope>NUCLEOTIDE SEQUENCE [LARGE SCALE GENOMIC DNA]</scope>
    <source>
        <strain evidence="5">LZ3.2</strain>
        <tissue evidence="5">Leaf</tissue>
    </source>
</reference>
<comment type="subcellular location">
    <subcellularLocation>
        <location evidence="1 4">Nucleus</location>
    </subcellularLocation>
</comment>
<dbReference type="Proteomes" id="UP000824120">
    <property type="component" value="Chromosome 4"/>
</dbReference>
<organism evidence="5 6">
    <name type="scientific">Solanum commersonii</name>
    <name type="common">Commerson's wild potato</name>
    <name type="synonym">Commerson's nightshade</name>
    <dbReference type="NCBI Taxonomy" id="4109"/>
    <lineage>
        <taxon>Eukaryota</taxon>
        <taxon>Viridiplantae</taxon>
        <taxon>Streptophyta</taxon>
        <taxon>Embryophyta</taxon>
        <taxon>Tracheophyta</taxon>
        <taxon>Spermatophyta</taxon>
        <taxon>Magnoliopsida</taxon>
        <taxon>eudicotyledons</taxon>
        <taxon>Gunneridae</taxon>
        <taxon>Pentapetalae</taxon>
        <taxon>asterids</taxon>
        <taxon>lamiids</taxon>
        <taxon>Solanales</taxon>
        <taxon>Solanaceae</taxon>
        <taxon>Solanoideae</taxon>
        <taxon>Solaneae</taxon>
        <taxon>Solanum</taxon>
    </lineage>
</organism>
<name>A0A9J5Z852_SOLCO</name>
<dbReference type="Pfam" id="PF10280">
    <property type="entry name" value="Med11"/>
    <property type="match status" value="1"/>
</dbReference>
<gene>
    <name evidence="4" type="primary">MED11</name>
    <name evidence="5" type="ORF">H5410_020484</name>
</gene>
<sequence length="197" mass="22381">MIPYHERQQLGAETISDRPATAALLPLILAAVEDRVFGVKAEVGFEVYGLRVLVLDRSYNSVIFFSCPNSFPQNTMDSQSQNTSLQRLQNVEKRIVRVLELAGGVMDEMANPSGPRKELINNHCSEFMQLIKDIQVTLREEIKSACEYRPFEKCDYVPRISNEICCKKLEYVISQFDNMKQTIEGYHAAASDHMALD</sequence>
<dbReference type="FunFam" id="1.10.287.3490:FF:000002">
    <property type="entry name" value="Mediator of RNA polymerase II transcription subunit 11"/>
    <property type="match status" value="1"/>
</dbReference>
<dbReference type="AlphaFoldDB" id="A0A9J5Z852"/>
<dbReference type="GO" id="GO:0016592">
    <property type="term" value="C:mediator complex"/>
    <property type="evidence" value="ECO:0007669"/>
    <property type="project" value="InterPro"/>
</dbReference>
<keyword evidence="3 4" id="KW-0539">Nucleus</keyword>